<dbReference type="InterPro" id="IPR052017">
    <property type="entry name" value="TSUP"/>
</dbReference>
<dbReference type="Proteomes" id="UP000245461">
    <property type="component" value="Unassembled WGS sequence"/>
</dbReference>
<protein>
    <recommendedName>
        <fullName evidence="8">Probable membrane transporter protein</fullName>
    </recommendedName>
</protein>
<feature type="transmembrane region" description="Helical" evidence="8">
    <location>
        <begin position="186"/>
        <end position="212"/>
    </location>
</feature>
<comment type="subcellular location">
    <subcellularLocation>
        <location evidence="1 8">Cell membrane</location>
        <topology evidence="1 8">Multi-pass membrane protein</topology>
    </subcellularLocation>
</comment>
<sequence>MDFIAGPEILGLLFLVALVAGCIDAIAGGGGLLTVPMLLAVGVPPAETLATNKLQGSFGTLVASITFIRRGEIDLRRFWPYMAATFGGAVFGTVGVRLIDASALAEVIPVLLIGVALYVLLSPRAGDIEAHRRVSDAFFIAVVASAIGAYDGFFGPGTGSFFAIAFVALLGYSLRRATAHAKVLNFTSNVASLAVFVGGGHVVWVIGGAMALGQLIGARVGAHLVITAGARIVRPILVVMSLALALKLLIWG</sequence>
<dbReference type="RefSeq" id="WP_109906143.1">
    <property type="nucleotide sequence ID" value="NZ_QGLE01000006.1"/>
</dbReference>
<feature type="transmembrane region" description="Helical" evidence="8">
    <location>
        <begin position="133"/>
        <end position="150"/>
    </location>
</feature>
<evidence type="ECO:0000256" key="1">
    <source>
        <dbReference type="ARBA" id="ARBA00004651"/>
    </source>
</evidence>
<keyword evidence="3" id="KW-0813">Transport</keyword>
<dbReference type="AlphaFoldDB" id="A0A317E6B1"/>
<feature type="transmembrane region" description="Helical" evidence="8">
    <location>
        <begin position="78"/>
        <end position="96"/>
    </location>
</feature>
<keyword evidence="4 8" id="KW-1003">Cell membrane</keyword>
<comment type="similarity">
    <text evidence="2 8">Belongs to the 4-toluene sulfonate uptake permease (TSUP) (TC 2.A.102) family.</text>
</comment>
<comment type="caution">
    <text evidence="9">The sequence shown here is derived from an EMBL/GenBank/DDBJ whole genome shotgun (WGS) entry which is preliminary data.</text>
</comment>
<evidence type="ECO:0000313" key="10">
    <source>
        <dbReference type="Proteomes" id="UP000245461"/>
    </source>
</evidence>
<gene>
    <name evidence="9" type="ORF">DKG74_12270</name>
</gene>
<evidence type="ECO:0000256" key="7">
    <source>
        <dbReference type="ARBA" id="ARBA00023136"/>
    </source>
</evidence>
<evidence type="ECO:0000313" key="9">
    <source>
        <dbReference type="EMBL" id="PWR22638.1"/>
    </source>
</evidence>
<feature type="transmembrane region" description="Helical" evidence="8">
    <location>
        <begin position="156"/>
        <end position="174"/>
    </location>
</feature>
<name>A0A317E6B1_9PROT</name>
<dbReference type="Pfam" id="PF01925">
    <property type="entry name" value="TauE"/>
    <property type="match status" value="1"/>
</dbReference>
<dbReference type="PANTHER" id="PTHR30269:SF0">
    <property type="entry name" value="MEMBRANE TRANSPORTER PROTEIN YFCA-RELATED"/>
    <property type="match status" value="1"/>
</dbReference>
<accession>A0A317E6B1</accession>
<dbReference type="InterPro" id="IPR002781">
    <property type="entry name" value="TM_pro_TauE-like"/>
</dbReference>
<keyword evidence="6 8" id="KW-1133">Transmembrane helix</keyword>
<feature type="transmembrane region" description="Helical" evidence="8">
    <location>
        <begin position="232"/>
        <end position="250"/>
    </location>
</feature>
<evidence type="ECO:0000256" key="4">
    <source>
        <dbReference type="ARBA" id="ARBA00022475"/>
    </source>
</evidence>
<keyword evidence="7 8" id="KW-0472">Membrane</keyword>
<evidence type="ECO:0000256" key="2">
    <source>
        <dbReference type="ARBA" id="ARBA00009142"/>
    </source>
</evidence>
<feature type="transmembrane region" description="Helical" evidence="8">
    <location>
        <begin position="12"/>
        <end position="34"/>
    </location>
</feature>
<keyword evidence="5 8" id="KW-0812">Transmembrane</keyword>
<dbReference type="EMBL" id="QGLE01000006">
    <property type="protein sequence ID" value="PWR22638.1"/>
    <property type="molecule type" value="Genomic_DNA"/>
</dbReference>
<keyword evidence="10" id="KW-1185">Reference proteome</keyword>
<evidence type="ECO:0000256" key="3">
    <source>
        <dbReference type="ARBA" id="ARBA00022448"/>
    </source>
</evidence>
<reference evidence="9 10" key="1">
    <citation type="submission" date="2018-05" db="EMBL/GenBank/DDBJ databases">
        <title>Zavarzinia sp. HR-AS.</title>
        <authorList>
            <person name="Lee Y."/>
            <person name="Jeon C.O."/>
        </authorList>
    </citation>
    <scope>NUCLEOTIDE SEQUENCE [LARGE SCALE GENOMIC DNA]</scope>
    <source>
        <strain evidence="9 10">HR-AS</strain>
    </source>
</reference>
<dbReference type="PANTHER" id="PTHR30269">
    <property type="entry name" value="TRANSMEMBRANE PROTEIN YFCA"/>
    <property type="match status" value="1"/>
</dbReference>
<dbReference type="OrthoDB" id="554695at2"/>
<evidence type="ECO:0000256" key="5">
    <source>
        <dbReference type="ARBA" id="ARBA00022692"/>
    </source>
</evidence>
<organism evidence="9 10">
    <name type="scientific">Zavarzinia aquatilis</name>
    <dbReference type="NCBI Taxonomy" id="2211142"/>
    <lineage>
        <taxon>Bacteria</taxon>
        <taxon>Pseudomonadati</taxon>
        <taxon>Pseudomonadota</taxon>
        <taxon>Alphaproteobacteria</taxon>
        <taxon>Rhodospirillales</taxon>
        <taxon>Zavarziniaceae</taxon>
        <taxon>Zavarzinia</taxon>
    </lineage>
</organism>
<evidence type="ECO:0000256" key="8">
    <source>
        <dbReference type="RuleBase" id="RU363041"/>
    </source>
</evidence>
<proteinExistence type="inferred from homology"/>
<feature type="transmembrane region" description="Helical" evidence="8">
    <location>
        <begin position="102"/>
        <end position="121"/>
    </location>
</feature>
<evidence type="ECO:0000256" key="6">
    <source>
        <dbReference type="ARBA" id="ARBA00022989"/>
    </source>
</evidence>
<dbReference type="GO" id="GO:0005886">
    <property type="term" value="C:plasma membrane"/>
    <property type="evidence" value="ECO:0007669"/>
    <property type="project" value="UniProtKB-SubCell"/>
</dbReference>